<comment type="catalytic activity">
    <reaction evidence="1">
        <text>O-phospho-L-seryl-[protein] + H2O = L-seryl-[protein] + phosphate</text>
        <dbReference type="Rhea" id="RHEA:20629"/>
        <dbReference type="Rhea" id="RHEA-COMP:9863"/>
        <dbReference type="Rhea" id="RHEA-COMP:11604"/>
        <dbReference type="ChEBI" id="CHEBI:15377"/>
        <dbReference type="ChEBI" id="CHEBI:29999"/>
        <dbReference type="ChEBI" id="CHEBI:43474"/>
        <dbReference type="ChEBI" id="CHEBI:83421"/>
        <dbReference type="EC" id="3.1.3.16"/>
    </reaction>
</comment>
<dbReference type="EC" id="3.1.3.16" evidence="1"/>
<dbReference type="SUPFAM" id="SSF81606">
    <property type="entry name" value="PP2C-like"/>
    <property type="match status" value="1"/>
</dbReference>
<feature type="domain" description="PPM-type phosphatase" evidence="2">
    <location>
        <begin position="41"/>
        <end position="276"/>
    </location>
</feature>
<dbReference type="Pfam" id="PF07228">
    <property type="entry name" value="SpoIIE"/>
    <property type="match status" value="1"/>
</dbReference>
<name>A0A7J7CEY7_TRIWF</name>
<dbReference type="SMART" id="SM00331">
    <property type="entry name" value="PP2C_SIG"/>
    <property type="match status" value="1"/>
</dbReference>
<keyword evidence="1" id="KW-0464">Manganese</keyword>
<keyword evidence="4" id="KW-1185">Reference proteome</keyword>
<keyword evidence="1" id="KW-0460">Magnesium</keyword>
<dbReference type="Proteomes" id="UP000593562">
    <property type="component" value="Unassembled WGS sequence"/>
</dbReference>
<proteinExistence type="inferred from homology"/>
<dbReference type="Gene3D" id="3.60.40.10">
    <property type="entry name" value="PPM-type phosphatase domain"/>
    <property type="match status" value="1"/>
</dbReference>
<evidence type="ECO:0000256" key="1">
    <source>
        <dbReference type="RuleBase" id="RU366020"/>
    </source>
</evidence>
<accession>A0A7J7CEY7</accession>
<sequence>MIANEDLVVHTTNDYYCSGRRATVNGNFCERKPLKMVSAGSCYLPKDNPSKPRGEDAHFLWLKKNTMGVADGVGGWAKKGIDAGEYARELMRNSLTAVLNEPQGAVDPKRVLNSAFLNTKERGSSTACILTLRDDNHLHCANVGDSGFMVFRDKKLVYKSEAQQRGFNFPFQLGNSEGSDKPSCAKEIKVAVKAGDIVVVGTDGLFDNMYESEIEELLQKGKASSTEDLAILIAEYALYNSFDRFALSPFAKASRKAGFQHKGGKIDDITVLVGIIS</sequence>
<dbReference type="GO" id="GO:0046872">
    <property type="term" value="F:metal ion binding"/>
    <property type="evidence" value="ECO:0007669"/>
    <property type="project" value="UniProtKB-UniRule"/>
</dbReference>
<dbReference type="EMBL" id="JAAARO010000017">
    <property type="protein sequence ID" value="KAF5732721.1"/>
    <property type="molecule type" value="Genomic_DNA"/>
</dbReference>
<comment type="cofactor">
    <cofactor evidence="1">
        <name>Mn(2+)</name>
        <dbReference type="ChEBI" id="CHEBI:29035"/>
    </cofactor>
</comment>
<dbReference type="InParanoid" id="A0A7J7CEY7"/>
<protein>
    <recommendedName>
        <fullName evidence="1">Protein phosphatase</fullName>
        <ecNumber evidence="1">3.1.3.16</ecNumber>
    </recommendedName>
</protein>
<gene>
    <name evidence="3" type="ORF">HS088_TW17G00251</name>
</gene>
<comment type="similarity">
    <text evidence="1">Belongs to the PP2C family.</text>
</comment>
<reference evidence="3 4" key="1">
    <citation type="journal article" date="2020" name="Nat. Commun.">
        <title>Genome of Tripterygium wilfordii and identification of cytochrome P450 involved in triptolide biosynthesis.</title>
        <authorList>
            <person name="Tu L."/>
            <person name="Su P."/>
            <person name="Zhang Z."/>
            <person name="Gao L."/>
            <person name="Wang J."/>
            <person name="Hu T."/>
            <person name="Zhou J."/>
            <person name="Zhang Y."/>
            <person name="Zhao Y."/>
            <person name="Liu Y."/>
            <person name="Song Y."/>
            <person name="Tong Y."/>
            <person name="Lu Y."/>
            <person name="Yang J."/>
            <person name="Xu C."/>
            <person name="Jia M."/>
            <person name="Peters R.J."/>
            <person name="Huang L."/>
            <person name="Gao W."/>
        </authorList>
    </citation>
    <scope>NUCLEOTIDE SEQUENCE [LARGE SCALE GENOMIC DNA]</scope>
    <source>
        <strain evidence="4">cv. XIE 37</strain>
        <tissue evidence="3">Leaf</tissue>
    </source>
</reference>
<dbReference type="AlphaFoldDB" id="A0A7J7CEY7"/>
<dbReference type="PROSITE" id="PS51746">
    <property type="entry name" value="PPM_2"/>
    <property type="match status" value="1"/>
</dbReference>
<evidence type="ECO:0000313" key="3">
    <source>
        <dbReference type="EMBL" id="KAF5732721.1"/>
    </source>
</evidence>
<dbReference type="PANTHER" id="PTHR12320">
    <property type="entry name" value="PROTEIN PHOSPHATASE 2C"/>
    <property type="match status" value="1"/>
</dbReference>
<dbReference type="InterPro" id="IPR039123">
    <property type="entry name" value="PPTC7"/>
</dbReference>
<dbReference type="CDD" id="cd00143">
    <property type="entry name" value="PP2Cc"/>
    <property type="match status" value="1"/>
</dbReference>
<keyword evidence="1" id="KW-0904">Protein phosphatase</keyword>
<comment type="caution">
    <text evidence="3">The sequence shown here is derived from an EMBL/GenBank/DDBJ whole genome shotgun (WGS) entry which is preliminary data.</text>
</comment>
<dbReference type="InterPro" id="IPR036457">
    <property type="entry name" value="PPM-type-like_dom_sf"/>
</dbReference>
<comment type="cofactor">
    <cofactor evidence="1">
        <name>Mg(2+)</name>
        <dbReference type="ChEBI" id="CHEBI:18420"/>
    </cofactor>
</comment>
<dbReference type="InterPro" id="IPR001932">
    <property type="entry name" value="PPM-type_phosphatase-like_dom"/>
</dbReference>
<evidence type="ECO:0000313" key="4">
    <source>
        <dbReference type="Proteomes" id="UP000593562"/>
    </source>
</evidence>
<keyword evidence="1" id="KW-0479">Metal-binding</keyword>
<keyword evidence="1" id="KW-0378">Hydrolase</keyword>
<comment type="catalytic activity">
    <reaction evidence="1">
        <text>O-phospho-L-threonyl-[protein] + H2O = L-threonyl-[protein] + phosphate</text>
        <dbReference type="Rhea" id="RHEA:47004"/>
        <dbReference type="Rhea" id="RHEA-COMP:11060"/>
        <dbReference type="Rhea" id="RHEA-COMP:11605"/>
        <dbReference type="ChEBI" id="CHEBI:15377"/>
        <dbReference type="ChEBI" id="CHEBI:30013"/>
        <dbReference type="ChEBI" id="CHEBI:43474"/>
        <dbReference type="ChEBI" id="CHEBI:61977"/>
        <dbReference type="EC" id="3.1.3.16"/>
    </reaction>
</comment>
<dbReference type="SMART" id="SM00332">
    <property type="entry name" value="PP2Cc"/>
    <property type="match status" value="1"/>
</dbReference>
<dbReference type="PANTHER" id="PTHR12320:SF14">
    <property type="entry name" value="PROTEIN PHOSPHATASE"/>
    <property type="match status" value="1"/>
</dbReference>
<organism evidence="3 4">
    <name type="scientific">Tripterygium wilfordii</name>
    <name type="common">Thunder God vine</name>
    <dbReference type="NCBI Taxonomy" id="458696"/>
    <lineage>
        <taxon>Eukaryota</taxon>
        <taxon>Viridiplantae</taxon>
        <taxon>Streptophyta</taxon>
        <taxon>Embryophyta</taxon>
        <taxon>Tracheophyta</taxon>
        <taxon>Spermatophyta</taxon>
        <taxon>Magnoliopsida</taxon>
        <taxon>eudicotyledons</taxon>
        <taxon>Gunneridae</taxon>
        <taxon>Pentapetalae</taxon>
        <taxon>rosids</taxon>
        <taxon>fabids</taxon>
        <taxon>Celastrales</taxon>
        <taxon>Celastraceae</taxon>
        <taxon>Tripterygium</taxon>
    </lineage>
</organism>
<evidence type="ECO:0000259" key="2">
    <source>
        <dbReference type="PROSITE" id="PS51746"/>
    </source>
</evidence>
<dbReference type="GO" id="GO:0004722">
    <property type="term" value="F:protein serine/threonine phosphatase activity"/>
    <property type="evidence" value="ECO:0007669"/>
    <property type="project" value="UniProtKB-EC"/>
</dbReference>